<sequence>MYEEAKGSGWHCFWQSGANYTIKAAVAVAPYIFTSMRVDISGDGPSHPVPRYYKTSNQTDNKIQFSHDFVISRQ</sequence>
<accession>A0ABX3A358</accession>
<dbReference type="Proteomes" id="UP000094329">
    <property type="component" value="Unassembled WGS sequence"/>
</dbReference>
<organism evidence="1 2">
    <name type="scientific">Piscirickettsia litoralis</name>
    <dbReference type="NCBI Taxonomy" id="1891921"/>
    <lineage>
        <taxon>Bacteria</taxon>
        <taxon>Pseudomonadati</taxon>
        <taxon>Pseudomonadota</taxon>
        <taxon>Gammaproteobacteria</taxon>
        <taxon>Thiotrichales</taxon>
        <taxon>Piscirickettsiaceae</taxon>
        <taxon>Piscirickettsia</taxon>
    </lineage>
</organism>
<dbReference type="EMBL" id="MDTU01000001">
    <property type="protein sequence ID" value="ODN43309.1"/>
    <property type="molecule type" value="Genomic_DNA"/>
</dbReference>
<gene>
    <name evidence="1" type="ORF">BGC07_10725</name>
</gene>
<proteinExistence type="predicted"/>
<keyword evidence="2" id="KW-1185">Reference proteome</keyword>
<protein>
    <submittedName>
        <fullName evidence="1">Uncharacterized protein</fullName>
    </submittedName>
</protein>
<evidence type="ECO:0000313" key="1">
    <source>
        <dbReference type="EMBL" id="ODN43309.1"/>
    </source>
</evidence>
<name>A0ABX3A358_9GAMM</name>
<evidence type="ECO:0000313" key="2">
    <source>
        <dbReference type="Proteomes" id="UP000094329"/>
    </source>
</evidence>
<comment type="caution">
    <text evidence="1">The sequence shown here is derived from an EMBL/GenBank/DDBJ whole genome shotgun (WGS) entry which is preliminary data.</text>
</comment>
<dbReference type="RefSeq" id="WP_069313107.1">
    <property type="nucleotide sequence ID" value="NZ_MDTU01000001.1"/>
</dbReference>
<reference evidence="1 2" key="1">
    <citation type="submission" date="2016-08" db="EMBL/GenBank/DDBJ databases">
        <title>Draft genome sequence of Candidatus Piscirickettsia litoralis, from seawater.</title>
        <authorList>
            <person name="Wan X."/>
            <person name="Lee A.J."/>
            <person name="Hou S."/>
            <person name="Donachie S.P."/>
        </authorList>
    </citation>
    <scope>NUCLEOTIDE SEQUENCE [LARGE SCALE GENOMIC DNA]</scope>
    <source>
        <strain evidence="1 2">Y2</strain>
    </source>
</reference>